<accession>A0AAV6UNX6</accession>
<dbReference type="InterPro" id="IPR005312">
    <property type="entry name" value="DUF1759"/>
</dbReference>
<dbReference type="EMBL" id="JAFNEN010000341">
    <property type="protein sequence ID" value="KAG8185306.1"/>
    <property type="molecule type" value="Genomic_DNA"/>
</dbReference>
<gene>
    <name evidence="1" type="ORF">JTE90_023914</name>
</gene>
<dbReference type="Pfam" id="PF03564">
    <property type="entry name" value="DUF1759"/>
    <property type="match status" value="1"/>
</dbReference>
<evidence type="ECO:0000313" key="1">
    <source>
        <dbReference type="EMBL" id="KAG8185306.1"/>
    </source>
</evidence>
<dbReference type="AlphaFoldDB" id="A0AAV6UNX6"/>
<reference evidence="1 2" key="1">
    <citation type="journal article" date="2022" name="Nat. Ecol. Evol.">
        <title>A masculinizing supergene underlies an exaggerated male reproductive morph in a spider.</title>
        <authorList>
            <person name="Hendrickx F."/>
            <person name="De Corte Z."/>
            <person name="Sonet G."/>
            <person name="Van Belleghem S.M."/>
            <person name="Kostlbacher S."/>
            <person name="Vangestel C."/>
        </authorList>
    </citation>
    <scope>NUCLEOTIDE SEQUENCE [LARGE SCALE GENOMIC DNA]</scope>
    <source>
        <strain evidence="1">W744_W776</strain>
    </source>
</reference>
<evidence type="ECO:0000313" key="2">
    <source>
        <dbReference type="Proteomes" id="UP000827092"/>
    </source>
</evidence>
<protein>
    <submittedName>
        <fullName evidence="1">Uncharacterized protein</fullName>
    </submittedName>
</protein>
<dbReference type="Proteomes" id="UP000827092">
    <property type="component" value="Unassembled WGS sequence"/>
</dbReference>
<organism evidence="1 2">
    <name type="scientific">Oedothorax gibbosus</name>
    <dbReference type="NCBI Taxonomy" id="931172"/>
    <lineage>
        <taxon>Eukaryota</taxon>
        <taxon>Metazoa</taxon>
        <taxon>Ecdysozoa</taxon>
        <taxon>Arthropoda</taxon>
        <taxon>Chelicerata</taxon>
        <taxon>Arachnida</taxon>
        <taxon>Araneae</taxon>
        <taxon>Araneomorphae</taxon>
        <taxon>Entelegynae</taxon>
        <taxon>Araneoidea</taxon>
        <taxon>Linyphiidae</taxon>
        <taxon>Erigoninae</taxon>
        <taxon>Oedothorax</taxon>
    </lineage>
</organism>
<keyword evidence="2" id="KW-1185">Reference proteome</keyword>
<name>A0AAV6UNX6_9ARAC</name>
<proteinExistence type="predicted"/>
<comment type="caution">
    <text evidence="1">The sequence shown here is derived from an EMBL/GenBank/DDBJ whole genome shotgun (WGS) entry which is preliminary data.</text>
</comment>
<sequence length="219" mass="25528">MTRVRIFLDSKDEVASNELRLRLELLENSWREFDDQDSRRALGNCNYRGHLLWLKQEIMDLLQEVSSTPRLVVRSSVALIKHIPFSEASYEQAWSKPVTRYDNKRQIVTSLINTFLQFPKINQTSKKQLRKISDTADEVVRGLKGLGTEASSRDPWLIYINLDKLDSETKQLWVQAKCEDQFPTFDEFVDFLNSRCYALESFNLSVLTETKMLRPNTTG</sequence>